<feature type="transmembrane region" description="Helical" evidence="6">
    <location>
        <begin position="255"/>
        <end position="275"/>
    </location>
</feature>
<dbReference type="NCBIfam" id="NF009512">
    <property type="entry name" value="PRK12872.1-1"/>
    <property type="match status" value="1"/>
</dbReference>
<evidence type="ECO:0000313" key="7">
    <source>
        <dbReference type="EMBL" id="GGI57694.1"/>
    </source>
</evidence>
<evidence type="ECO:0000256" key="3">
    <source>
        <dbReference type="ARBA" id="ARBA00022692"/>
    </source>
</evidence>
<name>A0ABQ2BYV2_9FLAO</name>
<dbReference type="Proteomes" id="UP000624701">
    <property type="component" value="Unassembled WGS sequence"/>
</dbReference>
<evidence type="ECO:0000256" key="5">
    <source>
        <dbReference type="ARBA" id="ARBA00023136"/>
    </source>
</evidence>
<dbReference type="CDD" id="cd13961">
    <property type="entry name" value="PT_UbiA_DGGGPS"/>
    <property type="match status" value="1"/>
</dbReference>
<feature type="transmembrane region" description="Helical" evidence="6">
    <location>
        <begin position="287"/>
        <end position="307"/>
    </location>
</feature>
<gene>
    <name evidence="7" type="ORF">GCM10011444_20030</name>
</gene>
<reference evidence="8" key="1">
    <citation type="journal article" date="2019" name="Int. J. Syst. Evol. Microbiol.">
        <title>The Global Catalogue of Microorganisms (GCM) 10K type strain sequencing project: providing services to taxonomists for standard genome sequencing and annotation.</title>
        <authorList>
            <consortium name="The Broad Institute Genomics Platform"/>
            <consortium name="The Broad Institute Genome Sequencing Center for Infectious Disease"/>
            <person name="Wu L."/>
            <person name="Ma J."/>
        </authorList>
    </citation>
    <scope>NUCLEOTIDE SEQUENCE [LARGE SCALE GENOMIC DNA]</scope>
    <source>
        <strain evidence="8">CCM 8681</strain>
    </source>
</reference>
<evidence type="ECO:0000256" key="4">
    <source>
        <dbReference type="ARBA" id="ARBA00022989"/>
    </source>
</evidence>
<comment type="subcellular location">
    <subcellularLocation>
        <location evidence="1">Membrane</location>
        <topology evidence="1">Multi-pass membrane protein</topology>
    </subcellularLocation>
</comment>
<evidence type="ECO:0000256" key="1">
    <source>
        <dbReference type="ARBA" id="ARBA00004141"/>
    </source>
</evidence>
<dbReference type="RefSeq" id="WP_188374604.1">
    <property type="nucleotide sequence ID" value="NZ_BMDQ01000002.1"/>
</dbReference>
<protein>
    <submittedName>
        <fullName evidence="7">Prenyltransferase</fullName>
    </submittedName>
</protein>
<feature type="transmembrane region" description="Helical" evidence="6">
    <location>
        <begin position="228"/>
        <end position="249"/>
    </location>
</feature>
<feature type="transmembrane region" description="Helical" evidence="6">
    <location>
        <begin position="145"/>
        <end position="164"/>
    </location>
</feature>
<evidence type="ECO:0000313" key="8">
    <source>
        <dbReference type="Proteomes" id="UP000624701"/>
    </source>
</evidence>
<accession>A0ABQ2BYV2</accession>
<evidence type="ECO:0000256" key="6">
    <source>
        <dbReference type="SAM" id="Phobius"/>
    </source>
</evidence>
<feature type="transmembrane region" description="Helical" evidence="6">
    <location>
        <begin position="44"/>
        <end position="63"/>
    </location>
</feature>
<dbReference type="Gene3D" id="1.20.120.1780">
    <property type="entry name" value="UbiA prenyltransferase"/>
    <property type="match status" value="1"/>
</dbReference>
<evidence type="ECO:0000256" key="2">
    <source>
        <dbReference type="ARBA" id="ARBA00022475"/>
    </source>
</evidence>
<feature type="transmembrane region" description="Helical" evidence="6">
    <location>
        <begin position="91"/>
        <end position="110"/>
    </location>
</feature>
<keyword evidence="8" id="KW-1185">Reference proteome</keyword>
<feature type="transmembrane region" description="Helical" evidence="6">
    <location>
        <begin position="176"/>
        <end position="195"/>
    </location>
</feature>
<dbReference type="Gene3D" id="1.10.357.140">
    <property type="entry name" value="UbiA prenyltransferase"/>
    <property type="match status" value="1"/>
</dbReference>
<dbReference type="PANTHER" id="PTHR42723">
    <property type="entry name" value="CHLOROPHYLL SYNTHASE"/>
    <property type="match status" value="1"/>
</dbReference>
<comment type="caution">
    <text evidence="7">The sequence shown here is derived from an EMBL/GenBank/DDBJ whole genome shotgun (WGS) entry which is preliminary data.</text>
</comment>
<keyword evidence="5 6" id="KW-0472">Membrane</keyword>
<dbReference type="InterPro" id="IPR000537">
    <property type="entry name" value="UbiA_prenyltransferase"/>
</dbReference>
<organism evidence="7 8">
    <name type="scientific">Winogradskyella haliclonae</name>
    <dbReference type="NCBI Taxonomy" id="2048558"/>
    <lineage>
        <taxon>Bacteria</taxon>
        <taxon>Pseudomonadati</taxon>
        <taxon>Bacteroidota</taxon>
        <taxon>Flavobacteriia</taxon>
        <taxon>Flavobacteriales</taxon>
        <taxon>Flavobacteriaceae</taxon>
        <taxon>Winogradskyella</taxon>
    </lineage>
</organism>
<dbReference type="PANTHER" id="PTHR42723:SF1">
    <property type="entry name" value="CHLOROPHYLL SYNTHASE, CHLOROPLASTIC"/>
    <property type="match status" value="1"/>
</dbReference>
<sequence length="309" mass="34655">MIYFFKLIRWKNLLLIILAQLLIKYALLEPLKVDYGLDTALTPLGFILLVIATISIAAAGYIINDIEDVEADTINKPDSVIIGKQISEKSATNLFIILNIIGVVSGFLISRAVDKSAFFVLFIITSGLLYLYSTYLKRITLIGNIVIAGLVSLSILLVGIFDLIPVISDSNKSSQLFFLSLIKDYAIFAFMINLLRELVKDIEDTDGDYKMNIQSMPILLGRSRATKLVFILSLIPLMIIVFYLSNNLYKQPMAIGYVLILIVAPMIYSTIKLFNATHKKDYKHISTVLKLIMLTGVLSLLLFQFILLK</sequence>
<proteinExistence type="predicted"/>
<feature type="transmembrane region" description="Helical" evidence="6">
    <location>
        <begin position="116"/>
        <end position="133"/>
    </location>
</feature>
<dbReference type="EMBL" id="BMDQ01000002">
    <property type="protein sequence ID" value="GGI57694.1"/>
    <property type="molecule type" value="Genomic_DNA"/>
</dbReference>
<dbReference type="Pfam" id="PF01040">
    <property type="entry name" value="UbiA"/>
    <property type="match status" value="1"/>
</dbReference>
<dbReference type="InterPro" id="IPR050475">
    <property type="entry name" value="Prenyltransferase_related"/>
</dbReference>
<dbReference type="InterPro" id="IPR044878">
    <property type="entry name" value="UbiA_sf"/>
</dbReference>
<keyword evidence="2" id="KW-1003">Cell membrane</keyword>
<keyword evidence="3 6" id="KW-0812">Transmembrane</keyword>
<keyword evidence="4 6" id="KW-1133">Transmembrane helix</keyword>